<keyword evidence="5 12" id="KW-0812">Transmembrane</keyword>
<keyword evidence="11 12" id="KW-0407">Ion channel</keyword>
<keyword evidence="10 12" id="KW-0739">Sodium transport</keyword>
<keyword evidence="3 12" id="KW-0813">Transport</keyword>
<dbReference type="GO" id="GO:0016020">
    <property type="term" value="C:membrane"/>
    <property type="evidence" value="ECO:0007669"/>
    <property type="project" value="UniProtKB-SubCell"/>
</dbReference>
<evidence type="ECO:0000256" key="9">
    <source>
        <dbReference type="ARBA" id="ARBA00023136"/>
    </source>
</evidence>
<dbReference type="EMBL" id="JBJJXI010000096">
    <property type="protein sequence ID" value="KAL3393526.1"/>
    <property type="molecule type" value="Genomic_DNA"/>
</dbReference>
<keyword evidence="4 12" id="KW-0894">Sodium channel</keyword>
<feature type="transmembrane region" description="Helical" evidence="14">
    <location>
        <begin position="61"/>
        <end position="82"/>
    </location>
</feature>
<evidence type="ECO:0000256" key="3">
    <source>
        <dbReference type="ARBA" id="ARBA00022448"/>
    </source>
</evidence>
<evidence type="ECO:0000256" key="8">
    <source>
        <dbReference type="ARBA" id="ARBA00023065"/>
    </source>
</evidence>
<evidence type="ECO:0000256" key="11">
    <source>
        <dbReference type="ARBA" id="ARBA00023303"/>
    </source>
</evidence>
<evidence type="ECO:0008006" key="17">
    <source>
        <dbReference type="Google" id="ProtNLM"/>
    </source>
</evidence>
<evidence type="ECO:0000256" key="7">
    <source>
        <dbReference type="ARBA" id="ARBA00023053"/>
    </source>
</evidence>
<dbReference type="Gene3D" id="2.60.470.10">
    <property type="entry name" value="Acid-sensing ion channels like domains"/>
    <property type="match status" value="1"/>
</dbReference>
<evidence type="ECO:0000256" key="14">
    <source>
        <dbReference type="SAM" id="Phobius"/>
    </source>
</evidence>
<evidence type="ECO:0000256" key="5">
    <source>
        <dbReference type="ARBA" id="ARBA00022692"/>
    </source>
</evidence>
<evidence type="ECO:0000256" key="12">
    <source>
        <dbReference type="RuleBase" id="RU000679"/>
    </source>
</evidence>
<accession>A0ABD2WKC1</accession>
<proteinExistence type="inferred from homology"/>
<dbReference type="AlphaFoldDB" id="A0ABD2WKC1"/>
<evidence type="ECO:0000256" key="6">
    <source>
        <dbReference type="ARBA" id="ARBA00022989"/>
    </source>
</evidence>
<keyword evidence="9 14" id="KW-0472">Membrane</keyword>
<dbReference type="Gene3D" id="1.10.287.770">
    <property type="entry name" value="YojJ-like"/>
    <property type="match status" value="1"/>
</dbReference>
<evidence type="ECO:0000256" key="4">
    <source>
        <dbReference type="ARBA" id="ARBA00022461"/>
    </source>
</evidence>
<name>A0ABD2WKC1_9HYME</name>
<gene>
    <name evidence="15" type="ORF">TKK_011815</name>
</gene>
<dbReference type="InterPro" id="IPR001873">
    <property type="entry name" value="ENaC"/>
</dbReference>
<comment type="similarity">
    <text evidence="2 12">Belongs to the amiloride-sensitive sodium channel (TC 1.A.6) family.</text>
</comment>
<keyword evidence="7" id="KW-0915">Sodium</keyword>
<evidence type="ECO:0000256" key="1">
    <source>
        <dbReference type="ARBA" id="ARBA00004141"/>
    </source>
</evidence>
<comment type="caution">
    <text evidence="15">The sequence shown here is derived from an EMBL/GenBank/DDBJ whole genome shotgun (WGS) entry which is preliminary data.</text>
</comment>
<dbReference type="Proteomes" id="UP001627154">
    <property type="component" value="Unassembled WGS sequence"/>
</dbReference>
<comment type="subcellular location">
    <subcellularLocation>
        <location evidence="1">Membrane</location>
        <topology evidence="1">Multi-pass membrane protein</topology>
    </subcellularLocation>
</comment>
<dbReference type="GO" id="GO:0005272">
    <property type="term" value="F:sodium channel activity"/>
    <property type="evidence" value="ECO:0007669"/>
    <property type="project" value="UniProtKB-KW"/>
</dbReference>
<feature type="compositionally biased region" description="Polar residues" evidence="13">
    <location>
        <begin position="564"/>
        <end position="573"/>
    </location>
</feature>
<feature type="region of interest" description="Disordered" evidence="13">
    <location>
        <begin position="1"/>
        <end position="23"/>
    </location>
</feature>
<evidence type="ECO:0000256" key="2">
    <source>
        <dbReference type="ARBA" id="ARBA00007193"/>
    </source>
</evidence>
<feature type="region of interest" description="Disordered" evidence="13">
    <location>
        <begin position="549"/>
        <end position="573"/>
    </location>
</feature>
<keyword evidence="6 14" id="KW-1133">Transmembrane helix</keyword>
<feature type="transmembrane region" description="Helical" evidence="14">
    <location>
        <begin position="503"/>
        <end position="536"/>
    </location>
</feature>
<dbReference type="PANTHER" id="PTHR11690">
    <property type="entry name" value="AMILORIDE-SENSITIVE SODIUM CHANNEL-RELATED"/>
    <property type="match status" value="1"/>
</dbReference>
<evidence type="ECO:0000256" key="10">
    <source>
        <dbReference type="ARBA" id="ARBA00023201"/>
    </source>
</evidence>
<reference evidence="15 16" key="1">
    <citation type="journal article" date="2024" name="bioRxiv">
        <title>A reference genome for Trichogramma kaykai: A tiny desert-dwelling parasitoid wasp with competing sex-ratio distorters.</title>
        <authorList>
            <person name="Culotta J."/>
            <person name="Lindsey A.R."/>
        </authorList>
    </citation>
    <scope>NUCLEOTIDE SEQUENCE [LARGE SCALE GENOMIC DNA]</scope>
    <source>
        <strain evidence="15 16">KSX58</strain>
    </source>
</reference>
<dbReference type="PRINTS" id="PR01078">
    <property type="entry name" value="AMINACHANNEL"/>
</dbReference>
<evidence type="ECO:0000256" key="13">
    <source>
        <dbReference type="SAM" id="MobiDB-lite"/>
    </source>
</evidence>
<keyword evidence="8 12" id="KW-0406">Ion transport</keyword>
<organism evidence="15 16">
    <name type="scientific">Trichogramma kaykai</name>
    <dbReference type="NCBI Taxonomy" id="54128"/>
    <lineage>
        <taxon>Eukaryota</taxon>
        <taxon>Metazoa</taxon>
        <taxon>Ecdysozoa</taxon>
        <taxon>Arthropoda</taxon>
        <taxon>Hexapoda</taxon>
        <taxon>Insecta</taxon>
        <taxon>Pterygota</taxon>
        <taxon>Neoptera</taxon>
        <taxon>Endopterygota</taxon>
        <taxon>Hymenoptera</taxon>
        <taxon>Apocrita</taxon>
        <taxon>Proctotrupomorpha</taxon>
        <taxon>Chalcidoidea</taxon>
        <taxon>Trichogrammatidae</taxon>
        <taxon>Trichogramma</taxon>
    </lineage>
</organism>
<dbReference type="Pfam" id="PF00858">
    <property type="entry name" value="ASC"/>
    <property type="match status" value="1"/>
</dbReference>
<evidence type="ECO:0000313" key="16">
    <source>
        <dbReference type="Proteomes" id="UP001627154"/>
    </source>
</evidence>
<sequence>MPEAARSNGPPTQTTAGSPRDRKKKNLANIMKTQAIEFCLSTSLHGYKYIVQKKRSKVERCVWAAIVVSSLIFSLVLMHTAWTYNAAHSTLTVIETTHHGIWNYPFPAVTICNNNQISREKARNFVQKLKKLGKVPRDSVLRDLRLLVELLDPGVSGRNVQANLSILQNVLDANNYTVVQVARELKQDCSELLKSCKWKGNVTPCRELFEETTSRDGHCCSFNYFGPNSQPKIGGLGEPRRLTACGYQTGLEVLVDARPRDYWASLQASFGVKVMLHEPHDYPVRSSAFKLVGLGVQELLDVSPESTYSTGQVRSLPVRVRDCIFSDEPVGSAALRQLELEHSWNSYSYVNCLNSCRAKIVLDNCGCVPHYLPKNGEMYSTLERRREKQSSGFHLSASRDCDLRDIECLTRIRSLYDSSWPGKIVDPEQMDLDIEERPCGCMLDCSNYRYPVDSSEGILDQSRVLVSTRNNVDERSKLSLINVFFTDLVSIQYRRYVYYDWKALFASFGGLLGLFVGFSLITGFELVYFFVIRVLADECKKSRAKKRRSTETIDKMEKTRRRNSSSPATIGGF</sequence>
<protein>
    <recommendedName>
        <fullName evidence="17">Sodium channel protein Nach</fullName>
    </recommendedName>
</protein>
<evidence type="ECO:0000313" key="15">
    <source>
        <dbReference type="EMBL" id="KAL3393526.1"/>
    </source>
</evidence>
<dbReference type="PANTHER" id="PTHR11690:SF237">
    <property type="entry name" value="PICKPOCKET 16-RELATED"/>
    <property type="match status" value="1"/>
</dbReference>
<keyword evidence="16" id="KW-1185">Reference proteome</keyword>